<evidence type="ECO:0000256" key="2">
    <source>
        <dbReference type="ARBA" id="ARBA00022679"/>
    </source>
</evidence>
<dbReference type="PROSITE" id="PS51687">
    <property type="entry name" value="SAM_MT_RNA_M5U"/>
    <property type="match status" value="1"/>
</dbReference>
<comment type="similarity">
    <text evidence="6">Belongs to the class I-like SAM-binding methyltransferase superfamily. RNA M5U methyltransferase family.</text>
</comment>
<dbReference type="PANTHER" id="PTHR45904:SF2">
    <property type="entry name" value="TRNA (URACIL-5-)-METHYLTRANSFERASE HOMOLOG A"/>
    <property type="match status" value="1"/>
</dbReference>
<evidence type="ECO:0000256" key="5">
    <source>
        <dbReference type="ARBA" id="ARBA00047278"/>
    </source>
</evidence>
<dbReference type="EMBL" id="OV725081">
    <property type="protein sequence ID" value="CAH1402796.1"/>
    <property type="molecule type" value="Genomic_DNA"/>
</dbReference>
<dbReference type="CDD" id="cd02440">
    <property type="entry name" value="AdoMet_MTases"/>
    <property type="match status" value="1"/>
</dbReference>
<dbReference type="PANTHER" id="PTHR45904">
    <property type="entry name" value="TRNA (URACIL-5-)-METHYLTRANSFERASE"/>
    <property type="match status" value="1"/>
</dbReference>
<dbReference type="InterPro" id="IPR010280">
    <property type="entry name" value="U5_MeTrfase_fam"/>
</dbReference>
<evidence type="ECO:0000256" key="6">
    <source>
        <dbReference type="PROSITE-ProRule" id="PRU01024"/>
    </source>
</evidence>
<dbReference type="GO" id="GO:0032259">
    <property type="term" value="P:methylation"/>
    <property type="evidence" value="ECO:0007669"/>
    <property type="project" value="UniProtKB-KW"/>
</dbReference>
<dbReference type="PROSITE" id="PS01231">
    <property type="entry name" value="TRMA_2"/>
    <property type="match status" value="1"/>
</dbReference>
<gene>
    <name evidence="7" type="ORF">NEZAVI_LOCUS11534</name>
</gene>
<feature type="active site" description="Nucleophile" evidence="6">
    <location>
        <position position="520"/>
    </location>
</feature>
<dbReference type="InterPro" id="IPR030391">
    <property type="entry name" value="MeTrfase_TrmA_CS"/>
</dbReference>
<feature type="binding site" evidence="6">
    <location>
        <position position="392"/>
    </location>
    <ligand>
        <name>S-adenosyl-L-methionine</name>
        <dbReference type="ChEBI" id="CHEBI:59789"/>
    </ligand>
</feature>
<dbReference type="InterPro" id="IPR045850">
    <property type="entry name" value="TRM2_met"/>
</dbReference>
<dbReference type="GO" id="GO:0006396">
    <property type="term" value="P:RNA processing"/>
    <property type="evidence" value="ECO:0007669"/>
    <property type="project" value="InterPro"/>
</dbReference>
<keyword evidence="2 6" id="KW-0808">Transferase</keyword>
<dbReference type="InterPro" id="IPR029063">
    <property type="entry name" value="SAM-dependent_MTases_sf"/>
</dbReference>
<name>A0A9P0HIS7_NEZVI</name>
<feature type="binding site" evidence="6">
    <location>
        <position position="492"/>
    </location>
    <ligand>
        <name>S-adenosyl-L-methionine</name>
        <dbReference type="ChEBI" id="CHEBI:59789"/>
    </ligand>
</feature>
<evidence type="ECO:0000313" key="7">
    <source>
        <dbReference type="EMBL" id="CAH1402796.1"/>
    </source>
</evidence>
<dbReference type="Pfam" id="PF05958">
    <property type="entry name" value="tRNA_U5-meth_tr"/>
    <property type="match status" value="1"/>
</dbReference>
<keyword evidence="3 6" id="KW-0949">S-adenosyl-L-methionine</keyword>
<dbReference type="SUPFAM" id="SSF54928">
    <property type="entry name" value="RNA-binding domain, RBD"/>
    <property type="match status" value="1"/>
</dbReference>
<organism evidence="7 8">
    <name type="scientific">Nezara viridula</name>
    <name type="common">Southern green stink bug</name>
    <name type="synonym">Cimex viridulus</name>
    <dbReference type="NCBI Taxonomy" id="85310"/>
    <lineage>
        <taxon>Eukaryota</taxon>
        <taxon>Metazoa</taxon>
        <taxon>Ecdysozoa</taxon>
        <taxon>Arthropoda</taxon>
        <taxon>Hexapoda</taxon>
        <taxon>Insecta</taxon>
        <taxon>Pterygota</taxon>
        <taxon>Neoptera</taxon>
        <taxon>Paraneoptera</taxon>
        <taxon>Hemiptera</taxon>
        <taxon>Heteroptera</taxon>
        <taxon>Panheteroptera</taxon>
        <taxon>Pentatomomorpha</taxon>
        <taxon>Pentatomoidea</taxon>
        <taxon>Pentatomidae</taxon>
        <taxon>Pentatominae</taxon>
        <taxon>Nezara</taxon>
    </lineage>
</organism>
<keyword evidence="1 6" id="KW-0489">Methyltransferase</keyword>
<dbReference type="InterPro" id="IPR035979">
    <property type="entry name" value="RBD_domain_sf"/>
</dbReference>
<feature type="binding site" evidence="6">
    <location>
        <position position="442"/>
    </location>
    <ligand>
        <name>S-adenosyl-L-methionine</name>
        <dbReference type="ChEBI" id="CHEBI:59789"/>
    </ligand>
</feature>
<accession>A0A9P0HIS7</accession>
<comment type="caution">
    <text evidence="6">Lacks conserved residue(s) required for the propagation of feature annotation.</text>
</comment>
<dbReference type="EC" id="2.1.1.35" evidence="4"/>
<dbReference type="AlphaFoldDB" id="A0A9P0HIS7"/>
<dbReference type="Gene3D" id="3.40.50.150">
    <property type="entry name" value="Vaccinia Virus protein VP39"/>
    <property type="match status" value="1"/>
</dbReference>
<evidence type="ECO:0000256" key="1">
    <source>
        <dbReference type="ARBA" id="ARBA00022603"/>
    </source>
</evidence>
<reference evidence="7" key="1">
    <citation type="submission" date="2022-01" db="EMBL/GenBank/DDBJ databases">
        <authorList>
            <person name="King R."/>
        </authorList>
    </citation>
    <scope>NUCLEOTIDE SEQUENCE</scope>
</reference>
<comment type="catalytic activity">
    <reaction evidence="5">
        <text>uridine(54) in tRNA + S-adenosyl-L-methionine = 5-methyluridine(54) in tRNA + S-adenosyl-L-homocysteine + H(+)</text>
        <dbReference type="Rhea" id="RHEA:42712"/>
        <dbReference type="Rhea" id="RHEA-COMP:10167"/>
        <dbReference type="Rhea" id="RHEA-COMP:10193"/>
        <dbReference type="ChEBI" id="CHEBI:15378"/>
        <dbReference type="ChEBI" id="CHEBI:57856"/>
        <dbReference type="ChEBI" id="CHEBI:59789"/>
        <dbReference type="ChEBI" id="CHEBI:65315"/>
        <dbReference type="ChEBI" id="CHEBI:74447"/>
        <dbReference type="EC" id="2.1.1.35"/>
    </reaction>
    <physiologicalReaction direction="left-to-right" evidence="5">
        <dbReference type="Rhea" id="RHEA:42713"/>
    </physiologicalReaction>
</comment>
<sequence>MENDSNVSPDSQDTNNAKEVNTDLDPFAYVVNNGFTSEIFKIEVRGLPKYYGIGEFRKLLKSKLKLDCSKVKSLGSGNPWLYACFRSEEERKKAISVLSGYKWKGSILTVKTAEPAPDPLIKRRLEGSNDFPNKKIKFETPEEQKEALLTSVAPKWNVPYETQVNNKYENAKSLLLRLGMELVRANPLLKHWIENQKQLNEGLPCKLLNTRFLENEPNCYRNKCEFTIGKDGVTGERRVGFRLGSYASGSLSVGPVDDIPTLPKVVIESAKIFEKFVQKSQYEVFSPKDLSGHWKQLTVRIGMVTGEVMLIVGFHPQNLNAEELSALKEEIKEFYKSGLGSEFHVDSLHFQIMKRKEKGSQGSEYELLLGKECIEEILCGLKFKISPASFFQINTRCAEVLINSVQELSNIDKDTVLVDVCCGTGTIGLCLAKDCCRVLGIEIVEQAVKDARENAVTNQINNCEFFCGKADEILDSVMSRVKENEKCVAILDPPRAGLHPKAILMLRRPKNLQRIVFMSCDGNAAFKNFVELGRDTSKTLSGDPFLPIAAVAVDMFPHTDHYELVIYFERVDREKLLSLSKEK</sequence>
<dbReference type="SUPFAM" id="SSF53335">
    <property type="entry name" value="S-adenosyl-L-methionine-dependent methyltransferases"/>
    <property type="match status" value="1"/>
</dbReference>
<protein>
    <recommendedName>
        <fullName evidence="4">tRNA (uracil(54)-C(5))-methyltransferase</fullName>
        <ecNumber evidence="4">2.1.1.35</ecNumber>
    </recommendedName>
</protein>
<proteinExistence type="inferred from homology"/>
<dbReference type="Gene3D" id="2.40.50.1070">
    <property type="match status" value="1"/>
</dbReference>
<keyword evidence="8" id="KW-1185">Reference proteome</keyword>
<evidence type="ECO:0000256" key="3">
    <source>
        <dbReference type="ARBA" id="ARBA00022691"/>
    </source>
</evidence>
<dbReference type="GO" id="GO:0003723">
    <property type="term" value="F:RNA binding"/>
    <property type="evidence" value="ECO:0007669"/>
    <property type="project" value="TreeGrafter"/>
</dbReference>
<dbReference type="Proteomes" id="UP001152798">
    <property type="component" value="Chromosome 5"/>
</dbReference>
<dbReference type="OrthoDB" id="10250660at2759"/>
<evidence type="ECO:0000256" key="4">
    <source>
        <dbReference type="ARBA" id="ARBA00033763"/>
    </source>
</evidence>
<evidence type="ECO:0000313" key="8">
    <source>
        <dbReference type="Proteomes" id="UP001152798"/>
    </source>
</evidence>
<dbReference type="GO" id="GO:0030697">
    <property type="term" value="F:tRNA (uracil(54)-C5)-methyltransferase activity, S-adenosyl methionine-dependent"/>
    <property type="evidence" value="ECO:0007669"/>
    <property type="project" value="UniProtKB-EC"/>
</dbReference>